<dbReference type="AlphaFoldDB" id="A0A0S3RNY5"/>
<sequence length="96" mass="10845">MQISYWLLTAANSFFRLSTSTHFEANWSLYFLFVMTDSSIASLYLQRKASSFACVPRSLILSLAISLLFVTPSCHKKKDVFTGATMFLLIHPAQTI</sequence>
<proteinExistence type="predicted"/>
<dbReference type="Proteomes" id="UP000291084">
    <property type="component" value="Chromosome 3"/>
</dbReference>
<organism evidence="1 2">
    <name type="scientific">Vigna angularis var. angularis</name>
    <dbReference type="NCBI Taxonomy" id="157739"/>
    <lineage>
        <taxon>Eukaryota</taxon>
        <taxon>Viridiplantae</taxon>
        <taxon>Streptophyta</taxon>
        <taxon>Embryophyta</taxon>
        <taxon>Tracheophyta</taxon>
        <taxon>Spermatophyta</taxon>
        <taxon>Magnoliopsida</taxon>
        <taxon>eudicotyledons</taxon>
        <taxon>Gunneridae</taxon>
        <taxon>Pentapetalae</taxon>
        <taxon>rosids</taxon>
        <taxon>fabids</taxon>
        <taxon>Fabales</taxon>
        <taxon>Fabaceae</taxon>
        <taxon>Papilionoideae</taxon>
        <taxon>50 kb inversion clade</taxon>
        <taxon>NPAAA clade</taxon>
        <taxon>indigoferoid/millettioid clade</taxon>
        <taxon>Phaseoleae</taxon>
        <taxon>Vigna</taxon>
    </lineage>
</organism>
<protein>
    <submittedName>
        <fullName evidence="1">Uncharacterized protein</fullName>
    </submittedName>
</protein>
<keyword evidence="2" id="KW-1185">Reference proteome</keyword>
<evidence type="ECO:0000313" key="1">
    <source>
        <dbReference type="EMBL" id="BAT82311.1"/>
    </source>
</evidence>
<reference evidence="1 2" key="1">
    <citation type="journal article" date="2015" name="Sci. Rep.">
        <title>The power of single molecule real-time sequencing technology in the de novo assembly of a eukaryotic genome.</title>
        <authorList>
            <person name="Sakai H."/>
            <person name="Naito K."/>
            <person name="Ogiso-Tanaka E."/>
            <person name="Takahashi Y."/>
            <person name="Iseki K."/>
            <person name="Muto C."/>
            <person name="Satou K."/>
            <person name="Teruya K."/>
            <person name="Shiroma A."/>
            <person name="Shimoji M."/>
            <person name="Hirano T."/>
            <person name="Itoh T."/>
            <person name="Kaga A."/>
            <person name="Tomooka N."/>
        </authorList>
    </citation>
    <scope>NUCLEOTIDE SEQUENCE [LARGE SCALE GENOMIC DNA]</scope>
    <source>
        <strain evidence="2">cv. Shumari</strain>
    </source>
</reference>
<evidence type="ECO:0000313" key="2">
    <source>
        <dbReference type="Proteomes" id="UP000291084"/>
    </source>
</evidence>
<dbReference type="EMBL" id="AP015036">
    <property type="protein sequence ID" value="BAT82311.1"/>
    <property type="molecule type" value="Genomic_DNA"/>
</dbReference>
<accession>A0A0S3RNY5</accession>
<gene>
    <name evidence="1" type="primary">Vigan.03G230600</name>
    <name evidence="1" type="ORF">VIGAN_03230600</name>
</gene>
<name>A0A0S3RNY5_PHAAN</name>